<gene>
    <name evidence="1" type="ORF">BBP83_01690</name>
</gene>
<name>A0A1C3D147_9GAMM</name>
<protein>
    <submittedName>
        <fullName evidence="1">Uncharacterized protein</fullName>
    </submittedName>
</protein>
<dbReference type="AlphaFoldDB" id="A0A1C3D147"/>
<reference evidence="1 2" key="1">
    <citation type="submission" date="2016-07" db="EMBL/GenBank/DDBJ databases">
        <title>Acinetobacter sp. ANC 4603.</title>
        <authorList>
            <person name="Radolfova-Krizova L."/>
            <person name="Nemec A."/>
        </authorList>
    </citation>
    <scope>NUCLEOTIDE SEQUENCE [LARGE SCALE GENOMIC DNA]</scope>
    <source>
        <strain evidence="1 2">ANC 4603</strain>
    </source>
</reference>
<accession>A0A1C3D147</accession>
<dbReference type="STRING" id="1891224.BBP83_01690"/>
<dbReference type="Proteomes" id="UP000186553">
    <property type="component" value="Unassembled WGS sequence"/>
</dbReference>
<dbReference type="OrthoDB" id="6712307at2"/>
<dbReference type="RefSeq" id="WP_068885678.1">
    <property type="nucleotide sequence ID" value="NZ_CBCRUU010000011.1"/>
</dbReference>
<evidence type="ECO:0000313" key="2">
    <source>
        <dbReference type="Proteomes" id="UP000186553"/>
    </source>
</evidence>
<keyword evidence="2" id="KW-1185">Reference proteome</keyword>
<proteinExistence type="predicted"/>
<comment type="caution">
    <text evidence="1">The sequence shown here is derived from an EMBL/GenBank/DDBJ whole genome shotgun (WGS) entry which is preliminary data.</text>
</comment>
<evidence type="ECO:0000313" key="1">
    <source>
        <dbReference type="EMBL" id="ODA14539.1"/>
    </source>
</evidence>
<dbReference type="EMBL" id="MBDL01000001">
    <property type="protein sequence ID" value="ODA14539.1"/>
    <property type="molecule type" value="Genomic_DNA"/>
</dbReference>
<organism evidence="1 2">
    <name type="scientific">Acinetobacter celticus</name>
    <dbReference type="NCBI Taxonomy" id="1891224"/>
    <lineage>
        <taxon>Bacteria</taxon>
        <taxon>Pseudomonadati</taxon>
        <taxon>Pseudomonadota</taxon>
        <taxon>Gammaproteobacteria</taxon>
        <taxon>Moraxellales</taxon>
        <taxon>Moraxellaceae</taxon>
        <taxon>Acinetobacter</taxon>
    </lineage>
</organism>
<sequence>MDTQNNVEIILKDGSTGLASNHMDKLIASEVANTIAQIDDEYDLSKKVDIQELSERIVDYLTMNTNIVIEPKIVVKEFRKQLKFY</sequence>